<dbReference type="AlphaFoldDB" id="A0A8D5FGR1"/>
<reference evidence="1" key="1">
    <citation type="submission" date="2020-09" db="EMBL/GenBank/DDBJ databases">
        <title>Desulfogranum mesoprofundum gen. nov., sp. nov., a novel mesophilic, sulfate-reducing chemolithoautotroph isolated from a deep-sea hydrothermal vent chimney in the Suiyo Seamount.</title>
        <authorList>
            <person name="Hashimoto Y."/>
            <person name="Nakagawa S."/>
        </authorList>
    </citation>
    <scope>NUCLEOTIDE SEQUENCE</scope>
    <source>
        <strain evidence="1">KT2</strain>
    </source>
</reference>
<sequence length="73" mass="7995">MFGGQGNGPGELDRPMHLDIHAGKLYVAEYLNDRIQVFSLDGTPWKLSALPVPGRNSLMRRVELLSTATIGCI</sequence>
<dbReference type="EMBL" id="AP024086">
    <property type="protein sequence ID" value="BCL60310.1"/>
    <property type="molecule type" value="Genomic_DNA"/>
</dbReference>
<dbReference type="KEGG" id="dbk:DGMP_10030"/>
<organism evidence="1 2">
    <name type="scientific">Desulfomarina profundi</name>
    <dbReference type="NCBI Taxonomy" id="2772557"/>
    <lineage>
        <taxon>Bacteria</taxon>
        <taxon>Pseudomonadati</taxon>
        <taxon>Thermodesulfobacteriota</taxon>
        <taxon>Desulfobulbia</taxon>
        <taxon>Desulfobulbales</taxon>
        <taxon>Desulfobulbaceae</taxon>
        <taxon>Desulfomarina</taxon>
    </lineage>
</organism>
<gene>
    <name evidence="1" type="ORF">DGMP_10030</name>
</gene>
<accession>A0A8D5FGR1</accession>
<proteinExistence type="predicted"/>
<name>A0A8D5FGR1_9BACT</name>
<evidence type="ECO:0000313" key="2">
    <source>
        <dbReference type="Proteomes" id="UP000826725"/>
    </source>
</evidence>
<protein>
    <recommendedName>
        <fullName evidence="3">6-bladed beta-propeller</fullName>
    </recommendedName>
</protein>
<evidence type="ECO:0000313" key="1">
    <source>
        <dbReference type="EMBL" id="BCL60310.1"/>
    </source>
</evidence>
<evidence type="ECO:0008006" key="3">
    <source>
        <dbReference type="Google" id="ProtNLM"/>
    </source>
</evidence>
<dbReference type="Proteomes" id="UP000826725">
    <property type="component" value="Chromosome"/>
</dbReference>
<keyword evidence="2" id="KW-1185">Reference proteome</keyword>